<dbReference type="Proteomes" id="UP001515480">
    <property type="component" value="Unassembled WGS sequence"/>
</dbReference>
<feature type="compositionally biased region" description="Basic and acidic residues" evidence="1">
    <location>
        <begin position="737"/>
        <end position="751"/>
    </location>
</feature>
<dbReference type="EMBL" id="JBGBPQ010000006">
    <property type="protein sequence ID" value="KAL1522684.1"/>
    <property type="molecule type" value="Genomic_DNA"/>
</dbReference>
<dbReference type="Gene3D" id="2.60.120.620">
    <property type="entry name" value="q2cbj1_9rhob like domain"/>
    <property type="match status" value="1"/>
</dbReference>
<proteinExistence type="predicted"/>
<evidence type="ECO:0008006" key="4">
    <source>
        <dbReference type="Google" id="ProtNLM"/>
    </source>
</evidence>
<dbReference type="Pfam" id="PF05721">
    <property type="entry name" value="PhyH"/>
    <property type="match status" value="1"/>
</dbReference>
<evidence type="ECO:0000256" key="1">
    <source>
        <dbReference type="SAM" id="MobiDB-lite"/>
    </source>
</evidence>
<dbReference type="AlphaFoldDB" id="A0AB34JPZ1"/>
<comment type="caution">
    <text evidence="2">The sequence shown here is derived from an EMBL/GenBank/DDBJ whole genome shotgun (WGS) entry which is preliminary data.</text>
</comment>
<feature type="compositionally biased region" description="Low complexity" evidence="1">
    <location>
        <begin position="289"/>
        <end position="312"/>
    </location>
</feature>
<feature type="region of interest" description="Disordered" evidence="1">
    <location>
        <begin position="285"/>
        <end position="330"/>
    </location>
</feature>
<accession>A0AB34JPZ1</accession>
<gene>
    <name evidence="2" type="ORF">AB1Y20_017660</name>
</gene>
<dbReference type="InterPro" id="IPR008775">
    <property type="entry name" value="Phytyl_CoA_dOase-like"/>
</dbReference>
<dbReference type="SUPFAM" id="SSF51197">
    <property type="entry name" value="Clavaminate synthase-like"/>
    <property type="match status" value="1"/>
</dbReference>
<reference evidence="2 3" key="1">
    <citation type="journal article" date="2024" name="Science">
        <title>Giant polyketide synthase enzymes in the biosynthesis of giant marine polyether toxins.</title>
        <authorList>
            <person name="Fallon T.R."/>
            <person name="Shende V.V."/>
            <person name="Wierzbicki I.H."/>
            <person name="Pendleton A.L."/>
            <person name="Watervoot N.F."/>
            <person name="Auber R.P."/>
            <person name="Gonzalez D.J."/>
            <person name="Wisecaver J.H."/>
            <person name="Moore B.S."/>
        </authorList>
    </citation>
    <scope>NUCLEOTIDE SEQUENCE [LARGE SCALE GENOMIC DNA]</scope>
    <source>
        <strain evidence="2 3">12B1</strain>
    </source>
</reference>
<name>A0AB34JPZ1_PRYPA</name>
<evidence type="ECO:0000313" key="3">
    <source>
        <dbReference type="Proteomes" id="UP001515480"/>
    </source>
</evidence>
<evidence type="ECO:0000313" key="2">
    <source>
        <dbReference type="EMBL" id="KAL1522684.1"/>
    </source>
</evidence>
<sequence length="803" mass="86109">MIIPPSTRCRFSSVSRRSPGAMPLSDEELQRFIVAGFLQLPPSAAPPSVHAAISRSILSCGMQGRGSRVPYGLAMLDGDAAGNNLPLAAAELRAEALLQAPALRDALCALLGPSYRLHPHRRAHLRARGAHTTMWHVDAYKGTSWASGRLHAPHWLMVCYYPQETTARMGPTELLPGSQYYRGDSDRQHYSRGHIPDFSEQMGEWGCTPYAVTGAAGTIVVMHYDLWHRALESCSDTPRLMLKFVAWRTEPPVPRLPPPRWPLVDGEACDEPPRELLWLEQGEEDDDAPLAPSAAANRPTGGAPPLAAPHGGKNARRRAKKERGGDAPLPEAVAARLARALGEAAPRFGGDDKLSDRQGARAKDALFQAVMAEAKRCCAEGEMPTSLLPAVLRWLEPRCSTVVRTALTAERRARVLSSRIHIWRHVWLWLHGATEPQPIPSLPASSPLPPPSALAGGTEARRLHAAYALAAAGESGALLGVLTDAARSTSERRTAAYGLVASSTSHRGGEAGLVAQLMQLSGGRRAAAECSLRVDPRPRQEEREWTSAAAIREADGFDAEMLLAASDPAAEALFLATVVSARMAPCGHGRLLLALYDSTSSISIKLVRAPPPPPPPHLRPVSIRTPAALAQVVLEALGTHGAEPACASEAAALLARVLSDAHADGGARAVASRALSQLTARCLSDDCPALRAALCTSVEAVSGALAADRDRYVRAHAFEALATLAMLRPYRRSPPQGEERLEEQRTRDRLPESASQALASFVQTDELLEAQARAAVGPVEAHEAVRWLAAQRRCPLTTPESPF</sequence>
<keyword evidence="3" id="KW-1185">Reference proteome</keyword>
<feature type="region of interest" description="Disordered" evidence="1">
    <location>
        <begin position="732"/>
        <end position="754"/>
    </location>
</feature>
<protein>
    <recommendedName>
        <fullName evidence="4">Phytanoyl-CoA dioxygenase</fullName>
    </recommendedName>
</protein>
<organism evidence="2 3">
    <name type="scientific">Prymnesium parvum</name>
    <name type="common">Toxic golden alga</name>
    <dbReference type="NCBI Taxonomy" id="97485"/>
    <lineage>
        <taxon>Eukaryota</taxon>
        <taxon>Haptista</taxon>
        <taxon>Haptophyta</taxon>
        <taxon>Prymnesiophyceae</taxon>
        <taxon>Prymnesiales</taxon>
        <taxon>Prymnesiaceae</taxon>
        <taxon>Prymnesium</taxon>
    </lineage>
</organism>